<dbReference type="Pfam" id="PF01510">
    <property type="entry name" value="Amidase_2"/>
    <property type="match status" value="1"/>
</dbReference>
<dbReference type="PANTHER" id="PTHR30417">
    <property type="entry name" value="N-ACETYLMURAMOYL-L-ALANINE AMIDASE AMID"/>
    <property type="match status" value="1"/>
</dbReference>
<comment type="catalytic activity">
    <reaction evidence="1">
        <text>Hydrolyzes the link between N-acetylmuramoyl residues and L-amino acid residues in certain cell-wall glycopeptides.</text>
        <dbReference type="EC" id="3.5.1.28"/>
    </reaction>
</comment>
<evidence type="ECO:0000259" key="5">
    <source>
        <dbReference type="SMART" id="SM00644"/>
    </source>
</evidence>
<reference evidence="6" key="1">
    <citation type="submission" date="2020-12" db="EMBL/GenBank/DDBJ databases">
        <title>Bacterial taxonomy.</title>
        <authorList>
            <person name="Pan X."/>
        </authorList>
    </citation>
    <scope>NUCLEOTIDE SEQUENCE</scope>
    <source>
        <strain evidence="6">B2012</strain>
    </source>
</reference>
<accession>A0A934IRF4</accession>
<dbReference type="EC" id="3.5.1.28" evidence="2"/>
<dbReference type="AlphaFoldDB" id="A0A934IRF4"/>
<dbReference type="InterPro" id="IPR002502">
    <property type="entry name" value="Amidase_domain"/>
</dbReference>
<dbReference type="InterPro" id="IPR036505">
    <property type="entry name" value="Amidase/PGRP_sf"/>
</dbReference>
<dbReference type="GO" id="GO:0008745">
    <property type="term" value="F:N-acetylmuramoyl-L-alanine amidase activity"/>
    <property type="evidence" value="ECO:0007669"/>
    <property type="project" value="UniProtKB-EC"/>
</dbReference>
<name>A0A934IRF4_9HYPH</name>
<evidence type="ECO:0000256" key="1">
    <source>
        <dbReference type="ARBA" id="ARBA00001561"/>
    </source>
</evidence>
<evidence type="ECO:0000313" key="6">
    <source>
        <dbReference type="EMBL" id="MBJ3776685.1"/>
    </source>
</evidence>
<dbReference type="SUPFAM" id="SSF55846">
    <property type="entry name" value="N-acetylmuramoyl-L-alanine amidase-like"/>
    <property type="match status" value="1"/>
</dbReference>
<dbReference type="Gene3D" id="3.40.80.10">
    <property type="entry name" value="Peptidoglycan recognition protein-like"/>
    <property type="match status" value="1"/>
</dbReference>
<dbReference type="CDD" id="cd06583">
    <property type="entry name" value="PGRP"/>
    <property type="match status" value="1"/>
</dbReference>
<dbReference type="Proteomes" id="UP000609531">
    <property type="component" value="Unassembled WGS sequence"/>
</dbReference>
<comment type="caution">
    <text evidence="6">The sequence shown here is derived from an EMBL/GenBank/DDBJ whole genome shotgun (WGS) entry which is preliminary data.</text>
</comment>
<dbReference type="GO" id="GO:0019867">
    <property type="term" value="C:outer membrane"/>
    <property type="evidence" value="ECO:0007669"/>
    <property type="project" value="TreeGrafter"/>
</dbReference>
<dbReference type="GO" id="GO:0071555">
    <property type="term" value="P:cell wall organization"/>
    <property type="evidence" value="ECO:0007669"/>
    <property type="project" value="UniProtKB-KW"/>
</dbReference>
<dbReference type="GO" id="GO:0009254">
    <property type="term" value="P:peptidoglycan turnover"/>
    <property type="evidence" value="ECO:0007669"/>
    <property type="project" value="TreeGrafter"/>
</dbReference>
<evidence type="ECO:0000256" key="4">
    <source>
        <dbReference type="ARBA" id="ARBA00023316"/>
    </source>
</evidence>
<evidence type="ECO:0000256" key="3">
    <source>
        <dbReference type="ARBA" id="ARBA00022801"/>
    </source>
</evidence>
<dbReference type="EMBL" id="JAEKJA010000010">
    <property type="protein sequence ID" value="MBJ3776685.1"/>
    <property type="molecule type" value="Genomic_DNA"/>
</dbReference>
<keyword evidence="4" id="KW-0961">Cell wall biogenesis/degradation</keyword>
<dbReference type="GO" id="GO:0009253">
    <property type="term" value="P:peptidoglycan catabolic process"/>
    <property type="evidence" value="ECO:0007669"/>
    <property type="project" value="InterPro"/>
</dbReference>
<protein>
    <recommendedName>
        <fullName evidence="2">N-acetylmuramoyl-L-alanine amidase</fullName>
        <ecNumber evidence="2">3.5.1.28</ecNumber>
    </recommendedName>
</protein>
<organism evidence="6 7">
    <name type="scientific">Acuticoccus mangrovi</name>
    <dbReference type="NCBI Taxonomy" id="2796142"/>
    <lineage>
        <taxon>Bacteria</taxon>
        <taxon>Pseudomonadati</taxon>
        <taxon>Pseudomonadota</taxon>
        <taxon>Alphaproteobacteria</taxon>
        <taxon>Hyphomicrobiales</taxon>
        <taxon>Amorphaceae</taxon>
        <taxon>Acuticoccus</taxon>
    </lineage>
</organism>
<dbReference type="InterPro" id="IPR051206">
    <property type="entry name" value="NAMLAA_amidase_2"/>
</dbReference>
<keyword evidence="3" id="KW-0378">Hydrolase</keyword>
<dbReference type="SMART" id="SM00644">
    <property type="entry name" value="Ami_2"/>
    <property type="match status" value="1"/>
</dbReference>
<proteinExistence type="predicted"/>
<sequence length="234" mass="24752">MRQVPSPNHNGRGEGVRPDIVVIHYTDMTDAESAVRWLCNPASKVSCHYLIGADGALVQMVEETRRAWHAGVSAWDGTGDINSRSIGIELDSPGHRPDAPCFPQAQMASLLALLDGIRSRWPVPRRNVVGHSDIAPERKIDPGERFPWADLAAAGHALHVAPAAAEPFQSPALRAELAAGGYAVPPQDGPAMDALVAAFHRRHLPERVGAPADGVTLATARAFAAAVAADRAAG</sequence>
<dbReference type="PANTHER" id="PTHR30417:SF1">
    <property type="entry name" value="N-ACETYLMURAMOYL-L-ALANINE AMIDASE AMID"/>
    <property type="match status" value="1"/>
</dbReference>
<keyword evidence="7" id="KW-1185">Reference proteome</keyword>
<evidence type="ECO:0000256" key="2">
    <source>
        <dbReference type="ARBA" id="ARBA00011901"/>
    </source>
</evidence>
<gene>
    <name evidence="6" type="ORF">JCR33_13345</name>
</gene>
<feature type="domain" description="N-acetylmuramoyl-L-alanine amidase" evidence="5">
    <location>
        <begin position="6"/>
        <end position="143"/>
    </location>
</feature>
<evidence type="ECO:0000313" key="7">
    <source>
        <dbReference type="Proteomes" id="UP000609531"/>
    </source>
</evidence>